<protein>
    <recommendedName>
        <fullName evidence="4">S1 motif domain-containing protein</fullName>
    </recommendedName>
</protein>
<evidence type="ECO:0000313" key="3">
    <source>
        <dbReference type="Proteomes" id="UP001500622"/>
    </source>
</evidence>
<comment type="caution">
    <text evidence="2">The sequence shown here is derived from an EMBL/GenBank/DDBJ whole genome shotgun (WGS) entry which is preliminary data.</text>
</comment>
<accession>A0ABP8LGH9</accession>
<name>A0ABP8LGH9_9MICO</name>
<evidence type="ECO:0000256" key="1">
    <source>
        <dbReference type="SAM" id="MobiDB-lite"/>
    </source>
</evidence>
<evidence type="ECO:0008006" key="4">
    <source>
        <dbReference type="Google" id="ProtNLM"/>
    </source>
</evidence>
<feature type="region of interest" description="Disordered" evidence="1">
    <location>
        <begin position="1"/>
        <end position="34"/>
    </location>
</feature>
<proteinExistence type="predicted"/>
<dbReference type="EMBL" id="BAABGN010000012">
    <property type="protein sequence ID" value="GAA4428494.1"/>
    <property type="molecule type" value="Genomic_DNA"/>
</dbReference>
<reference evidence="3" key="1">
    <citation type="journal article" date="2019" name="Int. J. Syst. Evol. Microbiol.">
        <title>The Global Catalogue of Microorganisms (GCM) 10K type strain sequencing project: providing services to taxonomists for standard genome sequencing and annotation.</title>
        <authorList>
            <consortium name="The Broad Institute Genomics Platform"/>
            <consortium name="The Broad Institute Genome Sequencing Center for Infectious Disease"/>
            <person name="Wu L."/>
            <person name="Ma J."/>
        </authorList>
    </citation>
    <scope>NUCLEOTIDE SEQUENCE [LARGE SCALE GENOMIC DNA]</scope>
    <source>
        <strain evidence="3">JCM 17810</strain>
    </source>
</reference>
<sequence length="219" mass="23689">MYSPKRPGPDTPSALPRRPTTTYAHGASGRDWRTADSRTEAALGLATRSDHAEAYASLLLVDPLVASRAIYTGEVLTGTVTAAPDRGVYVIAASHPLTRFRQDQKVTGWIGPPSLGAKSRKHLVRNAVVTATSINARGDLQVTIGKTVCTGARVGQRLLDVGATVTLRPARTDLFMQQRACTALRRRYTHDGNWLAGRGRQEPKRRDVPLDIVIAAAED</sequence>
<dbReference type="Proteomes" id="UP001500622">
    <property type="component" value="Unassembled WGS sequence"/>
</dbReference>
<evidence type="ECO:0000313" key="2">
    <source>
        <dbReference type="EMBL" id="GAA4428494.1"/>
    </source>
</evidence>
<organism evidence="2 3">
    <name type="scientific">Georgenia halophila</name>
    <dbReference type="NCBI Taxonomy" id="620889"/>
    <lineage>
        <taxon>Bacteria</taxon>
        <taxon>Bacillati</taxon>
        <taxon>Actinomycetota</taxon>
        <taxon>Actinomycetes</taxon>
        <taxon>Micrococcales</taxon>
        <taxon>Bogoriellaceae</taxon>
        <taxon>Georgenia</taxon>
    </lineage>
</organism>
<keyword evidence="3" id="KW-1185">Reference proteome</keyword>
<gene>
    <name evidence="2" type="ORF">GCM10023169_29670</name>
</gene>